<evidence type="ECO:0000313" key="3">
    <source>
        <dbReference type="EMBL" id="OJT11000.1"/>
    </source>
</evidence>
<evidence type="ECO:0000256" key="1">
    <source>
        <dbReference type="SAM" id="Coils"/>
    </source>
</evidence>
<organism evidence="3 4">
    <name type="scientific">Trametes pubescens</name>
    <name type="common">White-rot fungus</name>
    <dbReference type="NCBI Taxonomy" id="154538"/>
    <lineage>
        <taxon>Eukaryota</taxon>
        <taxon>Fungi</taxon>
        <taxon>Dikarya</taxon>
        <taxon>Basidiomycota</taxon>
        <taxon>Agaricomycotina</taxon>
        <taxon>Agaricomycetes</taxon>
        <taxon>Polyporales</taxon>
        <taxon>Polyporaceae</taxon>
        <taxon>Trametes</taxon>
    </lineage>
</organism>
<dbReference type="PANTHER" id="PTHR23159:SF60">
    <property type="entry name" value="SPINDLE ASSEMBLY ABNORMAL PROTEIN 4"/>
    <property type="match status" value="1"/>
</dbReference>
<feature type="non-terminal residue" evidence="3">
    <location>
        <position position="837"/>
    </location>
</feature>
<evidence type="ECO:0000313" key="4">
    <source>
        <dbReference type="Proteomes" id="UP000184267"/>
    </source>
</evidence>
<accession>A0A1M2VU06</accession>
<reference evidence="3 4" key="1">
    <citation type="submission" date="2016-10" db="EMBL/GenBank/DDBJ databases">
        <title>Genome sequence of the basidiomycete white-rot fungus Trametes pubescens.</title>
        <authorList>
            <person name="Makela M.R."/>
            <person name="Granchi Z."/>
            <person name="Peng M."/>
            <person name="De Vries R.P."/>
            <person name="Grigoriev I."/>
            <person name="Riley R."/>
            <person name="Hilden K."/>
        </authorList>
    </citation>
    <scope>NUCLEOTIDE SEQUENCE [LARGE SCALE GENOMIC DNA]</scope>
    <source>
        <strain evidence="3 4">FBCC735</strain>
    </source>
</reference>
<feature type="region of interest" description="Disordered" evidence="2">
    <location>
        <begin position="1"/>
        <end position="55"/>
    </location>
</feature>
<dbReference type="EMBL" id="MNAD01000700">
    <property type="protein sequence ID" value="OJT11000.1"/>
    <property type="molecule type" value="Genomic_DNA"/>
</dbReference>
<keyword evidence="1" id="KW-0175">Coiled coil</keyword>
<dbReference type="Proteomes" id="UP000184267">
    <property type="component" value="Unassembled WGS sequence"/>
</dbReference>
<dbReference type="STRING" id="154538.A0A1M2VU06"/>
<dbReference type="OMA" id="ETHHREV"/>
<feature type="coiled-coil region" evidence="1">
    <location>
        <begin position="376"/>
        <end position="403"/>
    </location>
</feature>
<dbReference type="PANTHER" id="PTHR23159">
    <property type="entry name" value="CENTROSOMAL PROTEIN 2"/>
    <property type="match status" value="1"/>
</dbReference>
<comment type="caution">
    <text evidence="3">The sequence shown here is derived from an EMBL/GenBank/DDBJ whole genome shotgun (WGS) entry which is preliminary data.</text>
</comment>
<dbReference type="OrthoDB" id="3236156at2759"/>
<name>A0A1M2VU06_TRAPU</name>
<evidence type="ECO:0000256" key="2">
    <source>
        <dbReference type="SAM" id="MobiDB-lite"/>
    </source>
</evidence>
<keyword evidence="4" id="KW-1185">Reference proteome</keyword>
<feature type="coiled-coil region" evidence="1">
    <location>
        <begin position="655"/>
        <end position="682"/>
    </location>
</feature>
<gene>
    <name evidence="3" type="ORF">TRAPUB_12483</name>
</gene>
<proteinExistence type="predicted"/>
<feature type="compositionally biased region" description="Polar residues" evidence="2">
    <location>
        <begin position="36"/>
        <end position="45"/>
    </location>
</feature>
<sequence>MTLEGRDAPPKASGGQLEMTKSKLHNTQRREKRLRTANTKLQQQLDEARAEKDRDMEDLEARLEAMEARNAELMRALDQSQDATEAHTRTLEELTVAQREAMRRTHNAEARESASRVAAERAEDATRTAQDRARQLAGRLEAAKKDVREVRAWAQEKEAEAAHMVAQAHRGEAEGWQIALKVGEHMASRTAEVEIDAEERIRAAGKQANADAQSLVHAVAQHANAVIAQAVSDAESSTGLAWRYATEAVAHAEEAYAHRAASLEAHAQGVIHGVLSLAQTVAIDANSRADSAVDAATVRALQVEEWAQAAALQEQERSRVAIDDMQAYAEESIRAVEDRLIAALNEADMYLDQASEVIASQAAAQGEMAEDFREKLDGARSCSDTLRQQMKSLERKVDASRKKIARMPAQQERAVTEAVEAYAAEQASEGNGLTLKLKEKGVVPDSIRALVRDLVQLGLKVDQVNGAITAISRAAGTTVKGSFSERSVGRMVIEGGLAAQAQIADAIARAKSITVSGDGTTNRNINFDSRHIHTHDGTAHTTYFMGIHSAPNHTSETQLAGWKGLAKQYFDVYNESPRGKANPQDPRSFPAKITGVLTDHAADQHLLSNILQGWKINTDRELHGEQALASLTPGELLPTLAEETASAVERAGGAEAWAQLTLEELEQRNHELQKTIINRLGEEAYQALPDTNKQFIDLFVHAGCCMHKELNTVKGGNTRMMAYWKSAGLEPPILLMNKANNAAATTGASARDQAAASSCGGGVKLAELAGTLFNNKDNKKGQHDTMRYYFEAMVGERINFPDTSNTRYQSYCKAAGELLVHLLHYVSFIELRLHIGL</sequence>
<feature type="compositionally biased region" description="Basic and acidic residues" evidence="2">
    <location>
        <begin position="46"/>
        <end position="55"/>
    </location>
</feature>
<feature type="compositionally biased region" description="Basic residues" evidence="2">
    <location>
        <begin position="22"/>
        <end position="35"/>
    </location>
</feature>
<feature type="region of interest" description="Disordered" evidence="2">
    <location>
        <begin position="106"/>
        <end position="134"/>
    </location>
</feature>
<protein>
    <submittedName>
        <fullName evidence="3">Uncharacterized protein</fullName>
    </submittedName>
</protein>
<dbReference type="AlphaFoldDB" id="A0A1M2VU06"/>